<dbReference type="GO" id="GO:0015288">
    <property type="term" value="F:porin activity"/>
    <property type="evidence" value="ECO:0007669"/>
    <property type="project" value="InterPro"/>
</dbReference>
<keyword evidence="3" id="KW-0472">Membrane</keyword>
<sequence>MYTKKILTATIASLIAGQVMAEQVFKSDTTTIDVYGDLRPRFRYDDPTASDGLKKVIPFGQDVTTEEDGDQARQRIIPAYSTTKIKKITAEGSAFGFKVQQQLTDDVYARGQIEFKWDMTDANAQAGDGDLRTNYGYVAAGTAELGELKLGRMQSAQDAMAGKHDFSYELGGASKLGNAWQGTDYVDNAVGYQWSDQGITVMLQAQAETEDYKDIDIGNRRIMDKAKIKNGYGAGINWDSNFGLSLSGSYTRIKIDQNAQEFIRKSDGSNVEITRLPDSSPTIDSASVSASYTIEGLTVAASYSAYNYKWDKEGVKDTYDDNNFESPDGAPTPTPLGKPKIEQQGWGVGVRYAFEEYNVGVYGIYDELKTKYKMKIQQLPDDTELGQEENLKVMTFGLDYGFTDQFMVFAEYAHSKTDNYAGLSSDATAKNKQFTIGTRFYF</sequence>
<dbReference type="PANTHER" id="PTHR34501">
    <property type="entry name" value="PROTEIN YDDL-RELATED"/>
    <property type="match status" value="1"/>
</dbReference>
<dbReference type="GO" id="GO:0016020">
    <property type="term" value="C:membrane"/>
    <property type="evidence" value="ECO:0007669"/>
    <property type="project" value="UniProtKB-SubCell"/>
</dbReference>
<organism evidence="6">
    <name type="scientific">invertebrate metagenome</name>
    <dbReference type="NCBI Taxonomy" id="1711999"/>
    <lineage>
        <taxon>unclassified sequences</taxon>
        <taxon>metagenomes</taxon>
        <taxon>organismal metagenomes</taxon>
    </lineage>
</organism>
<dbReference type="CDD" id="cd00342">
    <property type="entry name" value="gram_neg_porins"/>
    <property type="match status" value="1"/>
</dbReference>
<dbReference type="InterPro" id="IPR033900">
    <property type="entry name" value="Gram_neg_porin_domain"/>
</dbReference>
<evidence type="ECO:0000259" key="5">
    <source>
        <dbReference type="Pfam" id="PF13609"/>
    </source>
</evidence>
<dbReference type="EMBL" id="NSIT01000031">
    <property type="protein sequence ID" value="PJE80125.1"/>
    <property type="molecule type" value="Genomic_DNA"/>
</dbReference>
<name>A0A2H9TA37_9ZZZZ</name>
<evidence type="ECO:0000256" key="4">
    <source>
        <dbReference type="SAM" id="MobiDB-lite"/>
    </source>
</evidence>
<evidence type="ECO:0000256" key="3">
    <source>
        <dbReference type="ARBA" id="ARBA00023136"/>
    </source>
</evidence>
<feature type="domain" description="Porin" evidence="5">
    <location>
        <begin position="9"/>
        <end position="419"/>
    </location>
</feature>
<comment type="subcellular location">
    <subcellularLocation>
        <location evidence="1">Membrane</location>
        <topology evidence="1">Multi-pass membrane protein</topology>
    </subcellularLocation>
</comment>
<keyword evidence="2" id="KW-0732">Signal</keyword>
<dbReference type="PANTHER" id="PTHR34501:SF2">
    <property type="entry name" value="OUTER MEMBRANE PORIN F-RELATED"/>
    <property type="match status" value="1"/>
</dbReference>
<accession>A0A2H9TA37</accession>
<dbReference type="SUPFAM" id="SSF56935">
    <property type="entry name" value="Porins"/>
    <property type="match status" value="1"/>
</dbReference>
<feature type="region of interest" description="Disordered" evidence="4">
    <location>
        <begin position="319"/>
        <end position="341"/>
    </location>
</feature>
<gene>
    <name evidence="6" type="ORF">CI610_00891</name>
</gene>
<evidence type="ECO:0000256" key="2">
    <source>
        <dbReference type="ARBA" id="ARBA00022729"/>
    </source>
</evidence>
<dbReference type="Pfam" id="PF13609">
    <property type="entry name" value="Porin_4"/>
    <property type="match status" value="1"/>
</dbReference>
<reference evidence="6" key="1">
    <citation type="journal article" date="2017" name="Appl. Environ. Microbiol.">
        <title>Molecular characterization of an Endozoicomonas-like organism causing infection in king scallop Pecten maximus L.</title>
        <authorList>
            <person name="Cano I."/>
            <person name="van Aerle R."/>
            <person name="Ross S."/>
            <person name="Verner-Jeffreys D.W."/>
            <person name="Paley R.K."/>
            <person name="Rimmer G."/>
            <person name="Ryder D."/>
            <person name="Hooper P."/>
            <person name="Stone D."/>
            <person name="Feist S.W."/>
        </authorList>
    </citation>
    <scope>NUCLEOTIDE SEQUENCE</scope>
</reference>
<comment type="caution">
    <text evidence="6">The sequence shown here is derived from an EMBL/GenBank/DDBJ whole genome shotgun (WGS) entry which is preliminary data.</text>
</comment>
<dbReference type="AlphaFoldDB" id="A0A2H9TA37"/>
<protein>
    <recommendedName>
        <fullName evidence="5">Porin domain-containing protein</fullName>
    </recommendedName>
</protein>
<dbReference type="InterPro" id="IPR050298">
    <property type="entry name" value="Gram-neg_bact_OMP"/>
</dbReference>
<dbReference type="InterPro" id="IPR023614">
    <property type="entry name" value="Porin_dom_sf"/>
</dbReference>
<proteinExistence type="predicted"/>
<dbReference type="Gene3D" id="2.40.160.10">
    <property type="entry name" value="Porin"/>
    <property type="match status" value="1"/>
</dbReference>
<evidence type="ECO:0000313" key="6">
    <source>
        <dbReference type="EMBL" id="PJE80125.1"/>
    </source>
</evidence>
<evidence type="ECO:0000256" key="1">
    <source>
        <dbReference type="ARBA" id="ARBA00004141"/>
    </source>
</evidence>